<dbReference type="Proteomes" id="UP000053328">
    <property type="component" value="Unassembled WGS sequence"/>
</dbReference>
<feature type="region of interest" description="Disordered" evidence="1">
    <location>
        <begin position="321"/>
        <end position="367"/>
    </location>
</feature>
<reference evidence="2 3" key="1">
    <citation type="submission" date="2015-01" db="EMBL/GenBank/DDBJ databases">
        <title>The Genome Sequence of Exophiala spinifera CBS89968.</title>
        <authorList>
            <consortium name="The Broad Institute Genomics Platform"/>
            <person name="Cuomo C."/>
            <person name="de Hoog S."/>
            <person name="Gorbushina A."/>
            <person name="Stielow B."/>
            <person name="Teixiera M."/>
            <person name="Abouelleil A."/>
            <person name="Chapman S.B."/>
            <person name="Priest M."/>
            <person name="Young S.K."/>
            <person name="Wortman J."/>
            <person name="Nusbaum C."/>
            <person name="Birren B."/>
        </authorList>
    </citation>
    <scope>NUCLEOTIDE SEQUENCE [LARGE SCALE GENOMIC DNA]</scope>
    <source>
        <strain evidence="2 3">CBS 89968</strain>
    </source>
</reference>
<feature type="compositionally biased region" description="Basic and acidic residues" evidence="1">
    <location>
        <begin position="444"/>
        <end position="462"/>
    </location>
</feature>
<name>A0A0D2CC42_9EURO</name>
<sequence>MEAYTYVGSNSRSSLLPPHHQDAMNYASARPDQSDLQGIDSSRQSSYGFADAGRSRYWRHHPHDSYGGSTQNAVDYTYRDTYYQDMPRSHKHSTQGSSSGTCPTTVKGTAANEHIQGPNRPSNYKHYHHGESSSHGVCIQAAERYNLSESSRRASSWTSSSARRRSDLDWDNGTAVSGSRYPSEQKHQGNPWSQEAAYPAYSTGSDFLADDDELWALVYPTTETRLPVQQRLEAMAGTMALQDIQELRRTPVASRFFRTLDDQELLSNVTATPHWNTVNGDPAFALIPDNGEIATFEDLHKRKQAMVSGASSMYDYQDMVPEDSSQRSSFGEGEDLATVGVSRPPGPPQPHVPVDASPTRHGNATRQSPVFANYDDQHQTAEPSSAQRHFRKCAMPHDVEPPSHDGWGARRRTYQGEYGHPHQNHSQRQQKDKKDKKSRKDRKARREANHQHQGHGEVDPPHHRGNFARQDDRRQDSLPGRQATGRNRRGKNSNKQGQKRAYEHSPRDARNEERDAVKRRKVN</sequence>
<feature type="compositionally biased region" description="Polar residues" evidence="1">
    <location>
        <begin position="34"/>
        <end position="47"/>
    </location>
</feature>
<feature type="compositionally biased region" description="Polar residues" evidence="1">
    <location>
        <begin position="94"/>
        <end position="107"/>
    </location>
</feature>
<gene>
    <name evidence="2" type="ORF">PV08_01603</name>
</gene>
<feature type="compositionally biased region" description="Polar residues" evidence="1">
    <location>
        <begin position="174"/>
        <end position="193"/>
    </location>
</feature>
<feature type="compositionally biased region" description="Basic and acidic residues" evidence="1">
    <location>
        <begin position="500"/>
        <end position="516"/>
    </location>
</feature>
<organism evidence="2 3">
    <name type="scientific">Exophiala spinifera</name>
    <dbReference type="NCBI Taxonomy" id="91928"/>
    <lineage>
        <taxon>Eukaryota</taxon>
        <taxon>Fungi</taxon>
        <taxon>Dikarya</taxon>
        <taxon>Ascomycota</taxon>
        <taxon>Pezizomycotina</taxon>
        <taxon>Eurotiomycetes</taxon>
        <taxon>Chaetothyriomycetidae</taxon>
        <taxon>Chaetothyriales</taxon>
        <taxon>Herpotrichiellaceae</taxon>
        <taxon>Exophiala</taxon>
    </lineage>
</organism>
<evidence type="ECO:0000313" key="2">
    <source>
        <dbReference type="EMBL" id="KIW21024.1"/>
    </source>
</evidence>
<feature type="region of interest" description="Disordered" evidence="1">
    <location>
        <begin position="87"/>
        <end position="131"/>
    </location>
</feature>
<evidence type="ECO:0000313" key="3">
    <source>
        <dbReference type="Proteomes" id="UP000053328"/>
    </source>
</evidence>
<evidence type="ECO:0000256" key="1">
    <source>
        <dbReference type="SAM" id="MobiDB-lite"/>
    </source>
</evidence>
<dbReference type="GeneID" id="27328686"/>
<dbReference type="OrthoDB" id="5431222at2759"/>
<proteinExistence type="predicted"/>
<feature type="region of interest" description="Disordered" evidence="1">
    <location>
        <begin position="395"/>
        <end position="523"/>
    </location>
</feature>
<dbReference type="EMBL" id="KN847492">
    <property type="protein sequence ID" value="KIW21024.1"/>
    <property type="molecule type" value="Genomic_DNA"/>
</dbReference>
<feature type="region of interest" description="Disordered" evidence="1">
    <location>
        <begin position="149"/>
        <end position="193"/>
    </location>
</feature>
<dbReference type="AlphaFoldDB" id="A0A0D2CC42"/>
<protein>
    <submittedName>
        <fullName evidence="2">Uncharacterized protein</fullName>
    </submittedName>
</protein>
<dbReference type="VEuPathDB" id="FungiDB:PV08_01603"/>
<accession>A0A0D2CC42</accession>
<keyword evidence="3" id="KW-1185">Reference proteome</keyword>
<dbReference type="RefSeq" id="XP_016241240.1">
    <property type="nucleotide sequence ID" value="XM_016375964.1"/>
</dbReference>
<dbReference type="HOGENOM" id="CLU_520773_0_0_1"/>
<dbReference type="STRING" id="91928.A0A0D2CC42"/>
<feature type="region of interest" description="Disordered" evidence="1">
    <location>
        <begin position="1"/>
        <end position="47"/>
    </location>
</feature>